<keyword evidence="7" id="KW-0547">Nucleotide-binding</keyword>
<dbReference type="Pfam" id="PF13307">
    <property type="entry name" value="Helicase_C_2"/>
    <property type="match status" value="1"/>
</dbReference>
<dbReference type="EC" id="5.6.2.3" evidence="17"/>
<comment type="catalytic activity">
    <reaction evidence="21">
        <text>ATP + H2O = ADP + phosphate + H(+)</text>
        <dbReference type="Rhea" id="RHEA:13065"/>
        <dbReference type="ChEBI" id="CHEBI:15377"/>
        <dbReference type="ChEBI" id="CHEBI:15378"/>
        <dbReference type="ChEBI" id="CHEBI:30616"/>
        <dbReference type="ChEBI" id="CHEBI:43474"/>
        <dbReference type="ChEBI" id="CHEBI:456216"/>
        <dbReference type="EC" id="5.6.2.3"/>
    </reaction>
</comment>
<evidence type="ECO:0000256" key="23">
    <source>
        <dbReference type="SAM" id="MobiDB-lite"/>
    </source>
</evidence>
<keyword evidence="9 25" id="KW-0347">Helicase</keyword>
<organism evidence="25 26">
    <name type="scientific">Marasmius tenuissimus</name>
    <dbReference type="NCBI Taxonomy" id="585030"/>
    <lineage>
        <taxon>Eukaryota</taxon>
        <taxon>Fungi</taxon>
        <taxon>Dikarya</taxon>
        <taxon>Basidiomycota</taxon>
        <taxon>Agaricomycotina</taxon>
        <taxon>Agaricomycetes</taxon>
        <taxon>Agaricomycetidae</taxon>
        <taxon>Agaricales</taxon>
        <taxon>Marasmiineae</taxon>
        <taxon>Marasmiaceae</taxon>
        <taxon>Marasmius</taxon>
    </lineage>
</organism>
<protein>
    <recommendedName>
        <fullName evidence="5">ATP-dependent DNA helicase CHL1</fullName>
        <ecNumber evidence="17">5.6.2.3</ecNumber>
    </recommendedName>
    <alternativeName>
        <fullName evidence="4">ATP-dependent DNA helicase chl1</fullName>
    </alternativeName>
    <alternativeName>
        <fullName evidence="16">Chromosome loss protein 1</fullName>
    </alternativeName>
    <alternativeName>
        <fullName evidence="18 19">DNA 5'-3' helicase CHL1</fullName>
    </alternativeName>
</protein>
<dbReference type="InterPro" id="IPR027417">
    <property type="entry name" value="P-loop_NTPase"/>
</dbReference>
<sequence length="881" mass="98376">MSLALPTPDDFPAFPYSPPYAIQVDLMKHLYTTIENRQVTIIESPTGTGKTLSLLCASMTWLQDEKDRATKGKLDSLGGDSVSGEDWVLEQTRERMRRELEAAEQEYEIKLANARKRETALRAKLNARVVKRPRMSEKKAEVVTEDDDDSFLPEDEEDEEDNISPAVKALMAKLNILLVLPNQAPQAIFQTRKPPQRRIRCTNRLKIRHVSHFSTSSSEPISGKRKLVDEGNTGEELCSRTVALGSRKHLCINDDLRSRVTDIDEACRELLGEKSERRCSHLPLAVDDHLMNDFRDEILATPKDIEDLAAAGRLSNICPYFASRRAIPQAELVTLPYNLLLQKSSREALGIDLSNQIVVIDEAHNLISTLLSLSTTRLTFRTLQISLSQVATYVSKFRKRLSTQNMLHLKRLATFLDALKKYLVEWQSEATKHPQKTEVLNAAEFLERLGRRTVGLNLLAIEKYLKTSKIARKISGYAEKQAEKDLNPSKSQARTARARRGVIPPLHAVEDLLVSLAGSTEDGRISLSVEGPPGQEEPVVKYQLLNPAPHFREIVDEARSVILAGGTMSPMSDVVNQLFSHLPPERMSTFSCGHIIPSINLLTVAVTKGPRGTELDYKANRQTDSGAIDELGQILLNFTHQIPAGMVVFFPSYNFLNKAKELWTASKMMDKFSSKKRIFFEPDDNAQVDAVLQDYSKAARSSVSHLHHERLPSALLTEAIPLSQPSDSKIRGAMLFAVIGAKLSEGLNFSDDLARAVVIIGLPFANLGSSELQERMKYVRRLEEKENAKSGTQTPKPKPAGTKDAGAELYENMCMNAVNQSIGRAIRHKGDWAALLLLDRRYATPSISKKLPGWIGGELKVAQSFGQVVKELGTFYRNKRQ</sequence>
<evidence type="ECO:0000256" key="15">
    <source>
        <dbReference type="ARBA" id="ARBA00023306"/>
    </source>
</evidence>
<evidence type="ECO:0000256" key="3">
    <source>
        <dbReference type="ARBA" id="ARBA00008435"/>
    </source>
</evidence>
<evidence type="ECO:0000256" key="20">
    <source>
        <dbReference type="ARBA" id="ARBA00045702"/>
    </source>
</evidence>
<comment type="similarity">
    <text evidence="3">Belongs to the DEAD box helicase family. DEAH subfamily. DDX11/CHL1 sub-subfamily.</text>
</comment>
<keyword evidence="14" id="KW-0539">Nucleus</keyword>
<feature type="region of interest" description="Disordered" evidence="23">
    <location>
        <begin position="136"/>
        <end position="160"/>
    </location>
</feature>
<evidence type="ECO:0000259" key="24">
    <source>
        <dbReference type="PROSITE" id="PS51193"/>
    </source>
</evidence>
<evidence type="ECO:0000256" key="19">
    <source>
        <dbReference type="ARBA" id="ARBA00045008"/>
    </source>
</evidence>
<keyword evidence="22" id="KW-0175">Coiled coil</keyword>
<evidence type="ECO:0000256" key="18">
    <source>
        <dbReference type="ARBA" id="ARBA00044998"/>
    </source>
</evidence>
<evidence type="ECO:0000256" key="7">
    <source>
        <dbReference type="ARBA" id="ARBA00022741"/>
    </source>
</evidence>
<dbReference type="InterPro" id="IPR006555">
    <property type="entry name" value="ATP-dep_Helicase_C"/>
</dbReference>
<dbReference type="Pfam" id="PF06733">
    <property type="entry name" value="DEAD_2"/>
    <property type="match status" value="1"/>
</dbReference>
<dbReference type="EMBL" id="JBBXMP010000010">
    <property type="protein sequence ID" value="KAL0069895.1"/>
    <property type="molecule type" value="Genomic_DNA"/>
</dbReference>
<comment type="function">
    <text evidence="20">ATP-dependent DNA helicase important for chromosome transmission and normal cell cycle progression in G(2)/M. May have a role in changing DNA topology to allow the loading of proteins involved in maintaining sister chromatid cohesion in the vicinity of the centromeres. Has a specific role in chromosome segregation during meiosis II.</text>
</comment>
<dbReference type="PROSITE" id="PS51193">
    <property type="entry name" value="HELICASE_ATP_BIND_2"/>
    <property type="match status" value="1"/>
</dbReference>
<dbReference type="SMART" id="SM00491">
    <property type="entry name" value="HELICc2"/>
    <property type="match status" value="1"/>
</dbReference>
<evidence type="ECO:0000256" key="5">
    <source>
        <dbReference type="ARBA" id="ARBA00017386"/>
    </source>
</evidence>
<keyword evidence="6" id="KW-0479">Metal-binding</keyword>
<evidence type="ECO:0000256" key="8">
    <source>
        <dbReference type="ARBA" id="ARBA00022801"/>
    </source>
</evidence>
<dbReference type="Proteomes" id="UP001437256">
    <property type="component" value="Unassembled WGS sequence"/>
</dbReference>
<dbReference type="NCBIfam" id="TIGR00604">
    <property type="entry name" value="rad3"/>
    <property type="match status" value="1"/>
</dbReference>
<dbReference type="PANTHER" id="PTHR11472:SF41">
    <property type="entry name" value="ATP-DEPENDENT DNA HELICASE DDX11-RELATED"/>
    <property type="match status" value="1"/>
</dbReference>
<dbReference type="GO" id="GO:0003724">
    <property type="term" value="F:RNA helicase activity"/>
    <property type="evidence" value="ECO:0007669"/>
    <property type="project" value="UniProtKB-EC"/>
</dbReference>
<dbReference type="SUPFAM" id="SSF52540">
    <property type="entry name" value="P-loop containing nucleoside triphosphate hydrolases"/>
    <property type="match status" value="1"/>
</dbReference>
<comment type="caution">
    <text evidence="25">The sequence shown here is derived from an EMBL/GenBank/DDBJ whole genome shotgun (WGS) entry which is preliminary data.</text>
</comment>
<feature type="domain" description="Helicase ATP-binding" evidence="24">
    <location>
        <begin position="9"/>
        <end position="419"/>
    </location>
</feature>
<dbReference type="GO" id="GO:0016787">
    <property type="term" value="F:hydrolase activity"/>
    <property type="evidence" value="ECO:0007669"/>
    <property type="project" value="UniProtKB-KW"/>
</dbReference>
<evidence type="ECO:0000256" key="13">
    <source>
        <dbReference type="ARBA" id="ARBA00023235"/>
    </source>
</evidence>
<evidence type="ECO:0000256" key="9">
    <source>
        <dbReference type="ARBA" id="ARBA00022806"/>
    </source>
</evidence>
<keyword evidence="8 25" id="KW-0378">Hydrolase</keyword>
<evidence type="ECO:0000256" key="1">
    <source>
        <dbReference type="ARBA" id="ARBA00001966"/>
    </source>
</evidence>
<keyword evidence="26" id="KW-1185">Reference proteome</keyword>
<evidence type="ECO:0000256" key="4">
    <source>
        <dbReference type="ARBA" id="ARBA00016387"/>
    </source>
</evidence>
<evidence type="ECO:0000256" key="17">
    <source>
        <dbReference type="ARBA" id="ARBA00044969"/>
    </source>
</evidence>
<evidence type="ECO:0000256" key="16">
    <source>
        <dbReference type="ARBA" id="ARBA00029709"/>
    </source>
</evidence>
<evidence type="ECO:0000256" key="21">
    <source>
        <dbReference type="ARBA" id="ARBA00048954"/>
    </source>
</evidence>
<dbReference type="InterPro" id="IPR006554">
    <property type="entry name" value="Helicase-like_DEXD_c2"/>
</dbReference>
<evidence type="ECO:0000256" key="6">
    <source>
        <dbReference type="ARBA" id="ARBA00022723"/>
    </source>
</evidence>
<evidence type="ECO:0000256" key="14">
    <source>
        <dbReference type="ARBA" id="ARBA00023242"/>
    </source>
</evidence>
<evidence type="ECO:0000313" key="26">
    <source>
        <dbReference type="Proteomes" id="UP001437256"/>
    </source>
</evidence>
<comment type="cofactor">
    <cofactor evidence="1">
        <name>[4Fe-4S] cluster</name>
        <dbReference type="ChEBI" id="CHEBI:49883"/>
    </cofactor>
</comment>
<dbReference type="Gene3D" id="3.40.50.300">
    <property type="entry name" value="P-loop containing nucleotide triphosphate hydrolases"/>
    <property type="match status" value="3"/>
</dbReference>
<dbReference type="PANTHER" id="PTHR11472">
    <property type="entry name" value="DNA REPAIR DEAD HELICASE RAD3/XP-D SUBFAMILY MEMBER"/>
    <property type="match status" value="1"/>
</dbReference>
<feature type="region of interest" description="Disordered" evidence="23">
    <location>
        <begin position="784"/>
        <end position="804"/>
    </location>
</feature>
<dbReference type="InterPro" id="IPR010614">
    <property type="entry name" value="RAD3-like_helicase_DEAD"/>
</dbReference>
<comment type="subcellular location">
    <subcellularLocation>
        <location evidence="2">Nucleus</location>
    </subcellularLocation>
</comment>
<keyword evidence="13" id="KW-0413">Isomerase</keyword>
<dbReference type="InterPro" id="IPR013020">
    <property type="entry name" value="Rad3/Chl1-like"/>
</dbReference>
<keyword evidence="11" id="KW-0408">Iron</keyword>
<dbReference type="InterPro" id="IPR045028">
    <property type="entry name" value="DinG/Rad3-like"/>
</dbReference>
<feature type="compositionally biased region" description="Acidic residues" evidence="23">
    <location>
        <begin position="143"/>
        <end position="160"/>
    </location>
</feature>
<evidence type="ECO:0000256" key="10">
    <source>
        <dbReference type="ARBA" id="ARBA00022840"/>
    </source>
</evidence>
<evidence type="ECO:0000256" key="22">
    <source>
        <dbReference type="SAM" id="Coils"/>
    </source>
</evidence>
<evidence type="ECO:0000256" key="2">
    <source>
        <dbReference type="ARBA" id="ARBA00004123"/>
    </source>
</evidence>
<evidence type="ECO:0000256" key="11">
    <source>
        <dbReference type="ARBA" id="ARBA00023004"/>
    </source>
</evidence>
<dbReference type="InterPro" id="IPR014013">
    <property type="entry name" value="Helic_SF1/SF2_ATP-bd_DinG/Rad3"/>
</dbReference>
<gene>
    <name evidence="25" type="primary">CHL1</name>
    <name evidence="25" type="ORF">AAF712_003165</name>
</gene>
<accession>A0ABR3A8Q5</accession>
<dbReference type="SMART" id="SM00488">
    <property type="entry name" value="DEXDc2"/>
    <property type="match status" value="1"/>
</dbReference>
<feature type="coiled-coil region" evidence="22">
    <location>
        <begin position="86"/>
        <end position="124"/>
    </location>
</feature>
<keyword evidence="12" id="KW-0411">Iron-sulfur</keyword>
<evidence type="ECO:0000313" key="25">
    <source>
        <dbReference type="EMBL" id="KAL0069895.1"/>
    </source>
</evidence>
<reference evidence="25 26" key="1">
    <citation type="submission" date="2024-05" db="EMBL/GenBank/DDBJ databases">
        <title>A draft genome resource for the thread blight pathogen Marasmius tenuissimus strain MS-2.</title>
        <authorList>
            <person name="Yulfo-Soto G.E."/>
            <person name="Baruah I.K."/>
            <person name="Amoako-Attah I."/>
            <person name="Bukari Y."/>
            <person name="Meinhardt L.W."/>
            <person name="Bailey B.A."/>
            <person name="Cohen S.P."/>
        </authorList>
    </citation>
    <scope>NUCLEOTIDE SEQUENCE [LARGE SCALE GENOMIC DNA]</scope>
    <source>
        <strain evidence="25 26">MS-2</strain>
    </source>
</reference>
<proteinExistence type="inferred from homology"/>
<keyword evidence="15" id="KW-0131">Cell cycle</keyword>
<name>A0ABR3A8Q5_9AGAR</name>
<evidence type="ECO:0000256" key="12">
    <source>
        <dbReference type="ARBA" id="ARBA00023014"/>
    </source>
</evidence>
<keyword evidence="10" id="KW-0067">ATP-binding</keyword>